<dbReference type="SMART" id="SM00249">
    <property type="entry name" value="PHD"/>
    <property type="match status" value="1"/>
</dbReference>
<dbReference type="EMBL" id="CACVKT020001359">
    <property type="protein sequence ID" value="CAC5367357.1"/>
    <property type="molecule type" value="Genomic_DNA"/>
</dbReference>
<dbReference type="Proteomes" id="UP000507470">
    <property type="component" value="Unassembled WGS sequence"/>
</dbReference>
<keyword evidence="7" id="KW-1185">Reference proteome</keyword>
<protein>
    <recommendedName>
        <fullName evidence="5">Zinc finger PHD-type domain-containing protein</fullName>
    </recommendedName>
</protein>
<proteinExistence type="predicted"/>
<keyword evidence="1" id="KW-0479">Metal-binding</keyword>
<evidence type="ECO:0000259" key="5">
    <source>
        <dbReference type="SMART" id="SM00249"/>
    </source>
</evidence>
<dbReference type="InterPro" id="IPR001965">
    <property type="entry name" value="Znf_PHD"/>
</dbReference>
<evidence type="ECO:0000256" key="3">
    <source>
        <dbReference type="ARBA" id="ARBA00022833"/>
    </source>
</evidence>
<dbReference type="InterPro" id="IPR011011">
    <property type="entry name" value="Znf_FYVE_PHD"/>
</dbReference>
<dbReference type="InterPro" id="IPR013083">
    <property type="entry name" value="Znf_RING/FYVE/PHD"/>
</dbReference>
<keyword evidence="3" id="KW-0862">Zinc</keyword>
<keyword evidence="2" id="KW-0863">Zinc-finger</keyword>
<evidence type="ECO:0000256" key="1">
    <source>
        <dbReference type="ARBA" id="ARBA00022723"/>
    </source>
</evidence>
<dbReference type="CDD" id="cd15517">
    <property type="entry name" value="PHD_TCF19_like"/>
    <property type="match status" value="1"/>
</dbReference>
<dbReference type="GO" id="GO:0008270">
    <property type="term" value="F:zinc ion binding"/>
    <property type="evidence" value="ECO:0007669"/>
    <property type="project" value="UniProtKB-KW"/>
</dbReference>
<gene>
    <name evidence="6" type="ORF">MCOR_7296</name>
</gene>
<evidence type="ECO:0000313" key="6">
    <source>
        <dbReference type="EMBL" id="CAC5367357.1"/>
    </source>
</evidence>
<feature type="compositionally biased region" description="Basic residues" evidence="4">
    <location>
        <begin position="173"/>
        <end position="183"/>
    </location>
</feature>
<sequence>MTPSDRINTCTTPCMTSQDILDINRETLEQETTNVCLCLLCNQEAGENTIECGHCQEWTHFSCGSISNPLIIDDKECICPVCADNLLYASKQPTDNSMNEQGHIDATLSESPQPDVVNRKRSLPDMITPNTTTIESSDGINMGPSPNKQTCPPNNIRKDSFHQNMPEETGARSKQKKQPTRQK</sequence>
<dbReference type="AlphaFoldDB" id="A0A6J8AFM0"/>
<organism evidence="6 7">
    <name type="scientific">Mytilus coruscus</name>
    <name type="common">Sea mussel</name>
    <dbReference type="NCBI Taxonomy" id="42192"/>
    <lineage>
        <taxon>Eukaryota</taxon>
        <taxon>Metazoa</taxon>
        <taxon>Spiralia</taxon>
        <taxon>Lophotrochozoa</taxon>
        <taxon>Mollusca</taxon>
        <taxon>Bivalvia</taxon>
        <taxon>Autobranchia</taxon>
        <taxon>Pteriomorphia</taxon>
        <taxon>Mytilida</taxon>
        <taxon>Mytiloidea</taxon>
        <taxon>Mytilidae</taxon>
        <taxon>Mytilinae</taxon>
        <taxon>Mytilus</taxon>
    </lineage>
</organism>
<dbReference type="OrthoDB" id="436852at2759"/>
<feature type="domain" description="Zinc finger PHD-type" evidence="5">
    <location>
        <begin position="37"/>
        <end position="83"/>
    </location>
</feature>
<feature type="compositionally biased region" description="Polar residues" evidence="4">
    <location>
        <begin position="128"/>
        <end position="153"/>
    </location>
</feature>
<accession>A0A6J8AFM0</accession>
<dbReference type="Gene3D" id="3.30.40.10">
    <property type="entry name" value="Zinc/RING finger domain, C3HC4 (zinc finger)"/>
    <property type="match status" value="1"/>
</dbReference>
<evidence type="ECO:0000256" key="2">
    <source>
        <dbReference type="ARBA" id="ARBA00022771"/>
    </source>
</evidence>
<evidence type="ECO:0000256" key="4">
    <source>
        <dbReference type="SAM" id="MobiDB-lite"/>
    </source>
</evidence>
<feature type="region of interest" description="Disordered" evidence="4">
    <location>
        <begin position="93"/>
        <end position="183"/>
    </location>
</feature>
<reference evidence="6 7" key="1">
    <citation type="submission" date="2020-06" db="EMBL/GenBank/DDBJ databases">
        <authorList>
            <person name="Li R."/>
            <person name="Bekaert M."/>
        </authorList>
    </citation>
    <scope>NUCLEOTIDE SEQUENCE [LARGE SCALE GENOMIC DNA]</scope>
    <source>
        <strain evidence="7">wild</strain>
    </source>
</reference>
<name>A0A6J8AFM0_MYTCO</name>
<dbReference type="SUPFAM" id="SSF57903">
    <property type="entry name" value="FYVE/PHD zinc finger"/>
    <property type="match status" value="1"/>
</dbReference>
<evidence type="ECO:0000313" key="7">
    <source>
        <dbReference type="Proteomes" id="UP000507470"/>
    </source>
</evidence>